<evidence type="ECO:0000313" key="3">
    <source>
        <dbReference type="Proteomes" id="UP001604043"/>
    </source>
</evidence>
<dbReference type="EMBL" id="JBAFUR010000002">
    <property type="protein sequence ID" value="MFG1252642.1"/>
    <property type="molecule type" value="Genomic_DNA"/>
</dbReference>
<dbReference type="Proteomes" id="UP001604043">
    <property type="component" value="Unassembled WGS sequence"/>
</dbReference>
<keyword evidence="1" id="KW-0175">Coiled coil</keyword>
<reference evidence="2 3" key="1">
    <citation type="submission" date="2024-02" db="EMBL/GenBank/DDBJ databases">
        <title>Expansion and revision of Xanthobacter and proposal of Roseixanthobacter gen. nov.</title>
        <authorList>
            <person name="Soltysiak M.P.M."/>
            <person name="Jalihal A."/>
            <person name="Ory A."/>
            <person name="Chrisophersen C."/>
            <person name="Lee A.D."/>
            <person name="Boulton J."/>
            <person name="Springer M."/>
        </authorList>
    </citation>
    <scope>NUCLEOTIDE SEQUENCE [LARGE SCALE GENOMIC DNA]</scope>
    <source>
        <strain evidence="2 3">CB5</strain>
    </source>
</reference>
<proteinExistence type="predicted"/>
<sequence>MVRIPEANRIEFLLDLEFPEVRDPKNRLEDGRVQLTKERAVQYRALKGELEALPETELQSRYNKAYRELQAKHDAETEAGRSFNLRSAKADHAYWSRMPLWTLEEAVALSLDRAPEVVKWSDVRGYVRSSPFAFQFSRRREMVERAAVARDLSFPIRPLDFVQWARAHDIGLPSALHAAPDPAEDWRAAHAAETEQQNATRAEMERLKAEIDNTSATKALSQRERSSCLKLIIGMAVKKYRYDPAAARGPAPSNIMNDLHELGIDIDVDTVRKWLKEAAEELPPSQTE</sequence>
<feature type="coiled-coil region" evidence="1">
    <location>
        <begin position="190"/>
        <end position="224"/>
    </location>
</feature>
<dbReference type="RefSeq" id="WP_394007858.1">
    <property type="nucleotide sequence ID" value="NZ_JBAFUR010000002.1"/>
</dbReference>
<organism evidence="2 3">
    <name type="scientific">Xanthobacter aminoxidans</name>
    <dbReference type="NCBI Taxonomy" id="186280"/>
    <lineage>
        <taxon>Bacteria</taxon>
        <taxon>Pseudomonadati</taxon>
        <taxon>Pseudomonadota</taxon>
        <taxon>Alphaproteobacteria</taxon>
        <taxon>Hyphomicrobiales</taxon>
        <taxon>Xanthobacteraceae</taxon>
        <taxon>Xanthobacter</taxon>
    </lineage>
</organism>
<evidence type="ECO:0000313" key="2">
    <source>
        <dbReference type="EMBL" id="MFG1252642.1"/>
    </source>
</evidence>
<evidence type="ECO:0000256" key="1">
    <source>
        <dbReference type="SAM" id="Coils"/>
    </source>
</evidence>
<accession>A0ABW6ZFQ9</accession>
<gene>
    <name evidence="2" type="ORF">V5F30_10540</name>
</gene>
<protein>
    <submittedName>
        <fullName evidence="2">Uncharacterized protein</fullName>
    </submittedName>
</protein>
<keyword evidence="3" id="KW-1185">Reference proteome</keyword>
<name>A0ABW6ZFQ9_9HYPH</name>
<comment type="caution">
    <text evidence="2">The sequence shown here is derived from an EMBL/GenBank/DDBJ whole genome shotgun (WGS) entry which is preliminary data.</text>
</comment>